<dbReference type="GO" id="GO:0005634">
    <property type="term" value="C:nucleus"/>
    <property type="evidence" value="ECO:0007669"/>
    <property type="project" value="TreeGrafter"/>
</dbReference>
<accession>A0A830D2C0</accession>
<keyword evidence="2" id="KW-0812">Transmembrane</keyword>
<evidence type="ECO:0000256" key="1">
    <source>
        <dbReference type="SAM" id="MobiDB-lite"/>
    </source>
</evidence>
<evidence type="ECO:0000313" key="3">
    <source>
        <dbReference type="EMBL" id="GFQ00522.1"/>
    </source>
</evidence>
<evidence type="ECO:0000313" key="4">
    <source>
        <dbReference type="Proteomes" id="UP000653305"/>
    </source>
</evidence>
<comment type="caution">
    <text evidence="3">The sequence shown here is derived from an EMBL/GenBank/DDBJ whole genome shotgun (WGS) entry which is preliminary data.</text>
</comment>
<dbReference type="Proteomes" id="UP000653305">
    <property type="component" value="Unassembled WGS sequence"/>
</dbReference>
<keyword evidence="2" id="KW-1133">Transmembrane helix</keyword>
<sequence length="357" mass="39408">MANQTKINVKQELVDPNPTARRNSDPDFSCLAAIIELSSSDSSSSDDDDDGGDNNARKKSKTTAEDFNAVLPVGFLDPLPFKQTPSSLPRNERLRLEFPSAKADPVVGASSKQFWKAGDYEGAPGGDWDTSNGEVLFIYFSSSHACLFLFLNFLFIFLGVYGCGSSRRFSFFCFLLELMIAHFEEKSVQILEALLTMLDCVRFASVVVLATLIEFDYQGGMDRVRVHPRFLHSNATSHKWVLGAFAELLDNSLDEVSNGATYVNVDMVKSKKDGSKMLLIEDGNGFKTSTMRLGADVIVFSRCSGKDGRRYVSLLLSAFNHPDIALSSQLIEQRDVSRGYLLTALPRGEMCRHGVAS</sequence>
<dbReference type="EMBL" id="BMAC01000632">
    <property type="protein sequence ID" value="GFQ00522.1"/>
    <property type="molecule type" value="Genomic_DNA"/>
</dbReference>
<organism evidence="3 4">
    <name type="scientific">Phtheirospermum japonicum</name>
    <dbReference type="NCBI Taxonomy" id="374723"/>
    <lineage>
        <taxon>Eukaryota</taxon>
        <taxon>Viridiplantae</taxon>
        <taxon>Streptophyta</taxon>
        <taxon>Embryophyta</taxon>
        <taxon>Tracheophyta</taxon>
        <taxon>Spermatophyta</taxon>
        <taxon>Magnoliopsida</taxon>
        <taxon>eudicotyledons</taxon>
        <taxon>Gunneridae</taxon>
        <taxon>Pentapetalae</taxon>
        <taxon>asterids</taxon>
        <taxon>lamiids</taxon>
        <taxon>Lamiales</taxon>
        <taxon>Orobanchaceae</taxon>
        <taxon>Orobanchaceae incertae sedis</taxon>
        <taxon>Phtheirospermum</taxon>
    </lineage>
</organism>
<keyword evidence="2" id="KW-0472">Membrane</keyword>
<dbReference type="PANTHER" id="PTHR23336:SF58">
    <property type="entry name" value="PROTEIN MICRORCHIDIA 4"/>
    <property type="match status" value="1"/>
</dbReference>
<dbReference type="InterPro" id="IPR045261">
    <property type="entry name" value="MORC_ATPase"/>
</dbReference>
<keyword evidence="4" id="KW-1185">Reference proteome</keyword>
<feature type="transmembrane region" description="Helical" evidence="2">
    <location>
        <begin position="136"/>
        <end position="161"/>
    </location>
</feature>
<dbReference type="AlphaFoldDB" id="A0A830D2C0"/>
<reference evidence="3" key="1">
    <citation type="submission" date="2020-07" db="EMBL/GenBank/DDBJ databases">
        <title>Ethylene signaling mediates host invasion by parasitic plants.</title>
        <authorList>
            <person name="Yoshida S."/>
        </authorList>
    </citation>
    <scope>NUCLEOTIDE SEQUENCE</scope>
    <source>
        <strain evidence="3">Okayama</strain>
    </source>
</reference>
<proteinExistence type="predicted"/>
<feature type="region of interest" description="Disordered" evidence="1">
    <location>
        <begin position="38"/>
        <end position="61"/>
    </location>
</feature>
<dbReference type="OrthoDB" id="757982at2759"/>
<feature type="region of interest" description="Disordered" evidence="1">
    <location>
        <begin position="1"/>
        <end position="26"/>
    </location>
</feature>
<dbReference type="PANTHER" id="PTHR23336">
    <property type="entry name" value="ZINC FINGER CW-TYPE COILED-COIL DOMAIN PROTEIN 3"/>
    <property type="match status" value="1"/>
</dbReference>
<protein>
    <submittedName>
        <fullName evidence="3">Morc family cw-type zinc finger protein 4</fullName>
    </submittedName>
</protein>
<evidence type="ECO:0000256" key="2">
    <source>
        <dbReference type="SAM" id="Phobius"/>
    </source>
</evidence>
<name>A0A830D2C0_9LAMI</name>
<dbReference type="GO" id="GO:0016887">
    <property type="term" value="F:ATP hydrolysis activity"/>
    <property type="evidence" value="ECO:0007669"/>
    <property type="project" value="InterPro"/>
</dbReference>
<gene>
    <name evidence="3" type="ORF">PHJA_002196100</name>
</gene>